<dbReference type="InterPro" id="IPR003594">
    <property type="entry name" value="HATPase_dom"/>
</dbReference>
<dbReference type="EC" id="2.7.13.3" evidence="3"/>
<dbReference type="Pfam" id="PF10442">
    <property type="entry name" value="FIST_C"/>
    <property type="match status" value="1"/>
</dbReference>
<organism evidence="15 16">
    <name type="scientific">Arcobacter arenosus</name>
    <dbReference type="NCBI Taxonomy" id="2576037"/>
    <lineage>
        <taxon>Bacteria</taxon>
        <taxon>Pseudomonadati</taxon>
        <taxon>Campylobacterota</taxon>
        <taxon>Epsilonproteobacteria</taxon>
        <taxon>Campylobacterales</taxon>
        <taxon>Arcobacteraceae</taxon>
        <taxon>Arcobacter</taxon>
    </lineage>
</organism>
<dbReference type="SUPFAM" id="SSF55874">
    <property type="entry name" value="ATPase domain of HSP90 chaperone/DNA topoisomerase II/histidine kinase"/>
    <property type="match status" value="1"/>
</dbReference>
<keyword evidence="5" id="KW-0597">Phosphoprotein</keyword>
<evidence type="ECO:0000256" key="10">
    <source>
        <dbReference type="ARBA" id="ARBA00022840"/>
    </source>
</evidence>
<evidence type="ECO:0000256" key="2">
    <source>
        <dbReference type="ARBA" id="ARBA00004651"/>
    </source>
</evidence>
<dbReference type="InterPro" id="IPR036890">
    <property type="entry name" value="HATPase_C_sf"/>
</dbReference>
<dbReference type="InterPro" id="IPR003661">
    <property type="entry name" value="HisK_dim/P_dom"/>
</dbReference>
<dbReference type="SUPFAM" id="SSF47384">
    <property type="entry name" value="Homodimeric domain of signal transducing histidine kinase"/>
    <property type="match status" value="1"/>
</dbReference>
<dbReference type="InterPro" id="IPR050398">
    <property type="entry name" value="HssS/ArlS-like"/>
</dbReference>
<dbReference type="RefSeq" id="WP_138152302.1">
    <property type="nucleotide sequence ID" value="NZ_CBDDKQ010000002.1"/>
</dbReference>
<dbReference type="PANTHER" id="PTHR45528">
    <property type="entry name" value="SENSOR HISTIDINE KINASE CPXA"/>
    <property type="match status" value="1"/>
</dbReference>
<keyword evidence="8" id="KW-0547">Nucleotide-binding</keyword>
<keyword evidence="13" id="KW-0472">Membrane</keyword>
<evidence type="ECO:0000256" key="5">
    <source>
        <dbReference type="ARBA" id="ARBA00022553"/>
    </source>
</evidence>
<dbReference type="OrthoDB" id="343514at2"/>
<accession>A0A5R8Y0M6</accession>
<dbReference type="GO" id="GO:0000155">
    <property type="term" value="F:phosphorelay sensor kinase activity"/>
    <property type="evidence" value="ECO:0007669"/>
    <property type="project" value="InterPro"/>
</dbReference>
<dbReference type="Pfam" id="PF02518">
    <property type="entry name" value="HATPase_c"/>
    <property type="match status" value="1"/>
</dbReference>
<comment type="caution">
    <text evidence="15">The sequence shown here is derived from an EMBL/GenBank/DDBJ whole genome shotgun (WGS) entry which is preliminary data.</text>
</comment>
<evidence type="ECO:0000256" key="11">
    <source>
        <dbReference type="ARBA" id="ARBA00022989"/>
    </source>
</evidence>
<sequence>MKTYNYTFFNNNLSDLIDYNIYKDEKNILIQIFCGHDLSALELITKTLMTNIPQAVCLGTTTDGEICESKISTLKTIISISVFDNTFLKAHYLKGDDAFNIGYEIAKNIVTDNTKLIITFTDGTGTNAEEYLKGIEKYDNSIMVCGGMAGDNGVFKQTFISLGDQIYPKGHIAVSLNSDVLKVTNARKFDWVPIGLEHTIDEVEGNRIYKISGMSPSEFYKKYLGESVAQTEFPLIVERNGIPTARAVLEQHKDGSLSCGGNLRKGDIVRLGFGDAESIMNNPLSALDTSFDHPIETFFLYSCMARRRYLRELIKLETQPFAVIAPTSGFFTYSEFFHRDGHNELLNQTLTVVALSEYDEKVNALEIYPEKQTSSKKDAAFARTLKSLTHLVQKSTDDYQEQSKSLKESEVYAQNLLTSQKQFLKHAVHETNTPLSIIMANIELYEMENGKNKYLSNIEVAMKNLFSIYDDLSYLVKKDQIDYPEHKIDFKDFVRSRVEFFNQVATKVKSKFVFKAPKEKMILFFNESKLQRIIDNNLTNAIKYTYENEDIFVTLKKEEDYLKLMVSSHSKKIQDPDKIFKEYYREEKSKDGFGLGLNLVKRICDEEGVEIYLESNEYFTSFVYLFKGER</sequence>
<dbReference type="SMART" id="SM00897">
    <property type="entry name" value="FIST"/>
    <property type="match status" value="1"/>
</dbReference>
<keyword evidence="12" id="KW-0902">Two-component regulatory system</keyword>
<protein>
    <recommendedName>
        <fullName evidence="3">histidine kinase</fullName>
        <ecNumber evidence="3">2.7.13.3</ecNumber>
    </recommendedName>
</protein>
<evidence type="ECO:0000313" key="16">
    <source>
        <dbReference type="Proteomes" id="UP000308901"/>
    </source>
</evidence>
<dbReference type="PROSITE" id="PS50109">
    <property type="entry name" value="HIS_KIN"/>
    <property type="match status" value="1"/>
</dbReference>
<reference evidence="15 16" key="1">
    <citation type="submission" date="2019-05" db="EMBL/GenBank/DDBJ databases">
        <title>Arcobacter sp. nov., isolated from sea sediment.</title>
        <authorList>
            <person name="Kim W."/>
        </authorList>
    </citation>
    <scope>NUCLEOTIDE SEQUENCE [LARGE SCALE GENOMIC DNA]</scope>
    <source>
        <strain evidence="15 16">CAU 1517</strain>
    </source>
</reference>
<evidence type="ECO:0000256" key="9">
    <source>
        <dbReference type="ARBA" id="ARBA00022777"/>
    </source>
</evidence>
<gene>
    <name evidence="15" type="ORF">FDK22_07480</name>
</gene>
<dbReference type="EMBL" id="VANU01000003">
    <property type="protein sequence ID" value="TLP38308.1"/>
    <property type="molecule type" value="Genomic_DNA"/>
</dbReference>
<dbReference type="SMART" id="SM00387">
    <property type="entry name" value="HATPase_c"/>
    <property type="match status" value="1"/>
</dbReference>
<keyword evidence="11" id="KW-1133">Transmembrane helix</keyword>
<feature type="domain" description="Histidine kinase" evidence="14">
    <location>
        <begin position="426"/>
        <end position="630"/>
    </location>
</feature>
<evidence type="ECO:0000256" key="12">
    <source>
        <dbReference type="ARBA" id="ARBA00023012"/>
    </source>
</evidence>
<evidence type="ECO:0000256" key="3">
    <source>
        <dbReference type="ARBA" id="ARBA00012438"/>
    </source>
</evidence>
<comment type="catalytic activity">
    <reaction evidence="1">
        <text>ATP + protein L-histidine = ADP + protein N-phospho-L-histidine.</text>
        <dbReference type="EC" id="2.7.13.3"/>
    </reaction>
</comment>
<dbReference type="InterPro" id="IPR013702">
    <property type="entry name" value="FIST_domain_N"/>
</dbReference>
<evidence type="ECO:0000256" key="1">
    <source>
        <dbReference type="ARBA" id="ARBA00000085"/>
    </source>
</evidence>
<dbReference type="GO" id="GO:0005886">
    <property type="term" value="C:plasma membrane"/>
    <property type="evidence" value="ECO:0007669"/>
    <property type="project" value="UniProtKB-SubCell"/>
</dbReference>
<dbReference type="CDD" id="cd00082">
    <property type="entry name" value="HisKA"/>
    <property type="match status" value="1"/>
</dbReference>
<keyword evidence="7" id="KW-0812">Transmembrane</keyword>
<dbReference type="SMART" id="SM01204">
    <property type="entry name" value="FIST_C"/>
    <property type="match status" value="1"/>
</dbReference>
<dbReference type="Pfam" id="PF08495">
    <property type="entry name" value="FIST"/>
    <property type="match status" value="1"/>
</dbReference>
<keyword evidence="4" id="KW-1003">Cell membrane</keyword>
<dbReference type="InterPro" id="IPR005467">
    <property type="entry name" value="His_kinase_dom"/>
</dbReference>
<dbReference type="Pfam" id="PF00512">
    <property type="entry name" value="HisKA"/>
    <property type="match status" value="1"/>
</dbReference>
<keyword evidence="9" id="KW-0418">Kinase</keyword>
<dbReference type="InterPro" id="IPR019494">
    <property type="entry name" value="FIST_C"/>
</dbReference>
<dbReference type="PANTHER" id="PTHR45528:SF1">
    <property type="entry name" value="SENSOR HISTIDINE KINASE CPXA"/>
    <property type="match status" value="1"/>
</dbReference>
<dbReference type="Proteomes" id="UP000308901">
    <property type="component" value="Unassembled WGS sequence"/>
</dbReference>
<evidence type="ECO:0000256" key="6">
    <source>
        <dbReference type="ARBA" id="ARBA00022679"/>
    </source>
</evidence>
<keyword evidence="16" id="KW-1185">Reference proteome</keyword>
<dbReference type="SMART" id="SM00388">
    <property type="entry name" value="HisKA"/>
    <property type="match status" value="1"/>
</dbReference>
<comment type="subcellular location">
    <subcellularLocation>
        <location evidence="2">Cell membrane</location>
        <topology evidence="2">Multi-pass membrane protein</topology>
    </subcellularLocation>
</comment>
<evidence type="ECO:0000256" key="8">
    <source>
        <dbReference type="ARBA" id="ARBA00022741"/>
    </source>
</evidence>
<keyword evidence="6" id="KW-0808">Transferase</keyword>
<evidence type="ECO:0000313" key="15">
    <source>
        <dbReference type="EMBL" id="TLP38308.1"/>
    </source>
</evidence>
<dbReference type="Gene3D" id="1.10.287.130">
    <property type="match status" value="1"/>
</dbReference>
<proteinExistence type="predicted"/>
<dbReference type="GO" id="GO:0005524">
    <property type="term" value="F:ATP binding"/>
    <property type="evidence" value="ECO:0007669"/>
    <property type="project" value="UniProtKB-KW"/>
</dbReference>
<dbReference type="InterPro" id="IPR036097">
    <property type="entry name" value="HisK_dim/P_sf"/>
</dbReference>
<dbReference type="AlphaFoldDB" id="A0A5R8Y0M6"/>
<dbReference type="Gene3D" id="3.30.565.10">
    <property type="entry name" value="Histidine kinase-like ATPase, C-terminal domain"/>
    <property type="match status" value="1"/>
</dbReference>
<evidence type="ECO:0000256" key="4">
    <source>
        <dbReference type="ARBA" id="ARBA00022475"/>
    </source>
</evidence>
<keyword evidence="10" id="KW-0067">ATP-binding</keyword>
<name>A0A5R8Y0M6_9BACT</name>
<evidence type="ECO:0000256" key="13">
    <source>
        <dbReference type="ARBA" id="ARBA00023136"/>
    </source>
</evidence>
<evidence type="ECO:0000256" key="7">
    <source>
        <dbReference type="ARBA" id="ARBA00022692"/>
    </source>
</evidence>
<evidence type="ECO:0000259" key="14">
    <source>
        <dbReference type="PROSITE" id="PS50109"/>
    </source>
</evidence>